<dbReference type="InterPro" id="IPR000843">
    <property type="entry name" value="HTH_LacI"/>
</dbReference>
<dbReference type="InterPro" id="IPR046335">
    <property type="entry name" value="LacI/GalR-like_sensor"/>
</dbReference>
<dbReference type="PROSITE" id="PS50932">
    <property type="entry name" value="HTH_LACI_2"/>
    <property type="match status" value="1"/>
</dbReference>
<proteinExistence type="predicted"/>
<gene>
    <name evidence="5" type="ORF">LSG31_11470</name>
</gene>
<dbReference type="Pfam" id="PF00356">
    <property type="entry name" value="LacI"/>
    <property type="match status" value="1"/>
</dbReference>
<evidence type="ECO:0000256" key="3">
    <source>
        <dbReference type="ARBA" id="ARBA00023163"/>
    </source>
</evidence>
<keyword evidence="6" id="KW-1185">Reference proteome</keyword>
<evidence type="ECO:0000256" key="2">
    <source>
        <dbReference type="ARBA" id="ARBA00023125"/>
    </source>
</evidence>
<evidence type="ECO:0000313" key="6">
    <source>
        <dbReference type="Proteomes" id="UP000830167"/>
    </source>
</evidence>
<dbReference type="Gene3D" id="1.10.260.40">
    <property type="entry name" value="lambda repressor-like DNA-binding domains"/>
    <property type="match status" value="1"/>
</dbReference>
<sequence>MEKKQHLTIQDIAQIAGVSISTVSRVLNNTAPVSKSTRNRILKVIQQTGFSPNAMARGLRLGSKTVGIVIPDITNQFFVEFVKGVEEILLSEGYSLFIANEDWDAAKRAHYIQQMIERRVEGVITFGNFDEQTFKVLRDHHVKIVSNENDNASVNSVQTDNRKGGFLATEHLIQNGHARIAVFGYTNQEAWQQERLLGYEDALLYYNIPFDGALVFTANPFGNPGYELTKQVLQSDMPPTAVFAMVDAIAIGVYQAADELGVRIPEQLSVIGFDNISLCTLLHPKLTTVAQPIHELGRESAKMLIDDIQTGTEQSPRKLVLPVQLVIRDSTAKL</sequence>
<keyword evidence="3" id="KW-0804">Transcription</keyword>
<dbReference type="SUPFAM" id="SSF53822">
    <property type="entry name" value="Periplasmic binding protein-like I"/>
    <property type="match status" value="1"/>
</dbReference>
<dbReference type="PANTHER" id="PTHR30146">
    <property type="entry name" value="LACI-RELATED TRANSCRIPTIONAL REPRESSOR"/>
    <property type="match status" value="1"/>
</dbReference>
<protein>
    <submittedName>
        <fullName evidence="5">LacI family transcriptional regulator</fullName>
    </submittedName>
</protein>
<dbReference type="SUPFAM" id="SSF47413">
    <property type="entry name" value="lambda repressor-like DNA-binding domains"/>
    <property type="match status" value="1"/>
</dbReference>
<dbReference type="Pfam" id="PF13377">
    <property type="entry name" value="Peripla_BP_3"/>
    <property type="match status" value="1"/>
</dbReference>
<dbReference type="Proteomes" id="UP000830167">
    <property type="component" value="Chromosome"/>
</dbReference>
<organism evidence="5 6">
    <name type="scientific">Fodinisporobacter ferrooxydans</name>
    <dbReference type="NCBI Taxonomy" id="2901836"/>
    <lineage>
        <taxon>Bacteria</taxon>
        <taxon>Bacillati</taxon>
        <taxon>Bacillota</taxon>
        <taxon>Bacilli</taxon>
        <taxon>Bacillales</taxon>
        <taxon>Alicyclobacillaceae</taxon>
        <taxon>Fodinisporobacter</taxon>
    </lineage>
</organism>
<dbReference type="CDD" id="cd01392">
    <property type="entry name" value="HTH_LacI"/>
    <property type="match status" value="1"/>
</dbReference>
<dbReference type="InterPro" id="IPR028082">
    <property type="entry name" value="Peripla_BP_I"/>
</dbReference>
<keyword evidence="1" id="KW-0805">Transcription regulation</keyword>
<dbReference type="RefSeq" id="WP_347439393.1">
    <property type="nucleotide sequence ID" value="NZ_CP089291.1"/>
</dbReference>
<dbReference type="EMBL" id="CP089291">
    <property type="protein sequence ID" value="UOF92723.1"/>
    <property type="molecule type" value="Genomic_DNA"/>
</dbReference>
<dbReference type="PANTHER" id="PTHR30146:SF109">
    <property type="entry name" value="HTH-TYPE TRANSCRIPTIONAL REGULATOR GALS"/>
    <property type="match status" value="1"/>
</dbReference>
<dbReference type="PROSITE" id="PS00356">
    <property type="entry name" value="HTH_LACI_1"/>
    <property type="match status" value="1"/>
</dbReference>
<evidence type="ECO:0000259" key="4">
    <source>
        <dbReference type="PROSITE" id="PS50932"/>
    </source>
</evidence>
<dbReference type="Gene3D" id="3.40.50.2300">
    <property type="match status" value="2"/>
</dbReference>
<feature type="domain" description="HTH lacI-type" evidence="4">
    <location>
        <begin position="7"/>
        <end position="61"/>
    </location>
</feature>
<dbReference type="SMART" id="SM00354">
    <property type="entry name" value="HTH_LACI"/>
    <property type="match status" value="1"/>
</dbReference>
<evidence type="ECO:0000313" key="5">
    <source>
        <dbReference type="EMBL" id="UOF92723.1"/>
    </source>
</evidence>
<evidence type="ECO:0000256" key="1">
    <source>
        <dbReference type="ARBA" id="ARBA00023015"/>
    </source>
</evidence>
<reference evidence="5" key="1">
    <citation type="submission" date="2021-12" db="EMBL/GenBank/DDBJ databases">
        <title>Alicyclobacillaceae gen. nov., sp. nov., isolated from chalcocite enrichment system.</title>
        <authorList>
            <person name="Jiang Z."/>
        </authorList>
    </citation>
    <scope>NUCLEOTIDE SEQUENCE</scope>
    <source>
        <strain evidence="5">MYW30-H2</strain>
    </source>
</reference>
<dbReference type="InterPro" id="IPR010982">
    <property type="entry name" value="Lambda_DNA-bd_dom_sf"/>
</dbReference>
<keyword evidence="2" id="KW-0238">DNA-binding</keyword>
<name>A0ABY4CQQ9_9BACL</name>
<dbReference type="CDD" id="cd06267">
    <property type="entry name" value="PBP1_LacI_sugar_binding-like"/>
    <property type="match status" value="1"/>
</dbReference>
<dbReference type="PRINTS" id="PR00036">
    <property type="entry name" value="HTHLACI"/>
</dbReference>
<accession>A0ABY4CQQ9</accession>